<gene>
    <name evidence="2" type="ORF">PMAYCL1PPCAC_15436</name>
</gene>
<evidence type="ECO:0000313" key="3">
    <source>
        <dbReference type="Proteomes" id="UP001328107"/>
    </source>
</evidence>
<feature type="non-terminal residue" evidence="2">
    <location>
        <position position="1"/>
    </location>
</feature>
<dbReference type="Proteomes" id="UP001328107">
    <property type="component" value="Unassembled WGS sequence"/>
</dbReference>
<organism evidence="2 3">
    <name type="scientific">Pristionchus mayeri</name>
    <dbReference type="NCBI Taxonomy" id="1317129"/>
    <lineage>
        <taxon>Eukaryota</taxon>
        <taxon>Metazoa</taxon>
        <taxon>Ecdysozoa</taxon>
        <taxon>Nematoda</taxon>
        <taxon>Chromadorea</taxon>
        <taxon>Rhabditida</taxon>
        <taxon>Rhabditina</taxon>
        <taxon>Diplogasteromorpha</taxon>
        <taxon>Diplogasteroidea</taxon>
        <taxon>Neodiplogasteridae</taxon>
        <taxon>Pristionchus</taxon>
    </lineage>
</organism>
<feature type="non-terminal residue" evidence="2">
    <location>
        <position position="62"/>
    </location>
</feature>
<evidence type="ECO:0000256" key="1">
    <source>
        <dbReference type="SAM" id="Phobius"/>
    </source>
</evidence>
<protein>
    <submittedName>
        <fullName evidence="2">Uncharacterized protein</fullName>
    </submittedName>
</protein>
<keyword evidence="1" id="KW-1133">Transmembrane helix</keyword>
<name>A0AAN5HYL2_9BILA</name>
<feature type="transmembrane region" description="Helical" evidence="1">
    <location>
        <begin position="34"/>
        <end position="56"/>
    </location>
</feature>
<dbReference type="EMBL" id="BTRK01000004">
    <property type="protein sequence ID" value="GMR45241.1"/>
    <property type="molecule type" value="Genomic_DNA"/>
</dbReference>
<keyword evidence="1" id="KW-0812">Transmembrane</keyword>
<dbReference type="AlphaFoldDB" id="A0AAN5HYL2"/>
<evidence type="ECO:0000313" key="2">
    <source>
        <dbReference type="EMBL" id="GMR45241.1"/>
    </source>
</evidence>
<accession>A0AAN5HYL2</accession>
<proteinExistence type="predicted"/>
<reference evidence="3" key="1">
    <citation type="submission" date="2022-10" db="EMBL/GenBank/DDBJ databases">
        <title>Genome assembly of Pristionchus species.</title>
        <authorList>
            <person name="Yoshida K."/>
            <person name="Sommer R.J."/>
        </authorList>
    </citation>
    <scope>NUCLEOTIDE SEQUENCE [LARGE SCALE GENOMIC DNA]</scope>
    <source>
        <strain evidence="3">RS5460</strain>
    </source>
</reference>
<sequence length="62" mass="7108">FSVEAIDRWIAMKAWSWYESGAFSTFLLFCCEEVLLLSMGSSMSYGIVYGYFPLVLKAFMLT</sequence>
<comment type="caution">
    <text evidence="2">The sequence shown here is derived from an EMBL/GenBank/DDBJ whole genome shotgun (WGS) entry which is preliminary data.</text>
</comment>
<keyword evidence="1" id="KW-0472">Membrane</keyword>
<keyword evidence="3" id="KW-1185">Reference proteome</keyword>